<dbReference type="Proteomes" id="UP000054047">
    <property type="component" value="Unassembled WGS sequence"/>
</dbReference>
<dbReference type="InterPro" id="IPR038050">
    <property type="entry name" value="Neuro_actylchol_rec"/>
</dbReference>
<dbReference type="AlphaFoldDB" id="A0A0C2GB90"/>
<proteinExistence type="predicted"/>
<accession>A0A0C2GB90</accession>
<dbReference type="GO" id="GO:0016020">
    <property type="term" value="C:membrane"/>
    <property type="evidence" value="ECO:0007669"/>
    <property type="project" value="InterPro"/>
</dbReference>
<reference evidence="2 3" key="1">
    <citation type="submission" date="2013-12" db="EMBL/GenBank/DDBJ databases">
        <title>Draft genome of the parsitic nematode Ancylostoma duodenale.</title>
        <authorList>
            <person name="Mitreva M."/>
        </authorList>
    </citation>
    <scope>NUCLEOTIDE SEQUENCE [LARGE SCALE GENOMIC DNA]</scope>
    <source>
        <strain evidence="2 3">Zhejiang</strain>
    </source>
</reference>
<evidence type="ECO:0000313" key="2">
    <source>
        <dbReference type="EMBL" id="KIH54191.1"/>
    </source>
</evidence>
<dbReference type="GO" id="GO:0005216">
    <property type="term" value="F:monoatomic ion channel activity"/>
    <property type="evidence" value="ECO:0007669"/>
    <property type="project" value="InterPro"/>
</dbReference>
<dbReference type="InterPro" id="IPR036719">
    <property type="entry name" value="Neuro-gated_channel_TM_sf"/>
</dbReference>
<dbReference type="Gene3D" id="1.20.58.390">
    <property type="entry name" value="Neurotransmitter-gated ion-channel transmembrane domain"/>
    <property type="match status" value="1"/>
</dbReference>
<dbReference type="EMBL" id="KN739549">
    <property type="protein sequence ID" value="KIH54191.1"/>
    <property type="molecule type" value="Genomic_DNA"/>
</dbReference>
<evidence type="ECO:0000313" key="3">
    <source>
        <dbReference type="Proteomes" id="UP000054047"/>
    </source>
</evidence>
<keyword evidence="1" id="KW-1133">Transmembrane helix</keyword>
<dbReference type="GO" id="GO:0004888">
    <property type="term" value="F:transmembrane signaling receptor activity"/>
    <property type="evidence" value="ECO:0007669"/>
    <property type="project" value="InterPro"/>
</dbReference>
<keyword evidence="1" id="KW-0472">Membrane</keyword>
<dbReference type="InterPro" id="IPR006201">
    <property type="entry name" value="Neur_channel"/>
</dbReference>
<dbReference type="OrthoDB" id="5975154at2759"/>
<sequence>MLSMVNGPSSVHQQSEKSATINAARNRILLSSTISTYAAGLYITELMTAPGFNLIIPSILICVMTVFGFSLPPDAGEKITLRTVYLLDFPENFWKFIADCVVISEMTILLAIVFFLSMVSEMTPPTSDAVPLIGSDI</sequence>
<feature type="transmembrane region" description="Helical" evidence="1">
    <location>
        <begin position="52"/>
        <end position="73"/>
    </location>
</feature>
<dbReference type="CDD" id="cd19051">
    <property type="entry name" value="LGIC_TM_cation"/>
    <property type="match status" value="1"/>
</dbReference>
<organism evidence="2 3">
    <name type="scientific">Ancylostoma duodenale</name>
    <dbReference type="NCBI Taxonomy" id="51022"/>
    <lineage>
        <taxon>Eukaryota</taxon>
        <taxon>Metazoa</taxon>
        <taxon>Ecdysozoa</taxon>
        <taxon>Nematoda</taxon>
        <taxon>Chromadorea</taxon>
        <taxon>Rhabditida</taxon>
        <taxon>Rhabditina</taxon>
        <taxon>Rhabditomorpha</taxon>
        <taxon>Strongyloidea</taxon>
        <taxon>Ancylostomatidae</taxon>
        <taxon>Ancylostomatinae</taxon>
        <taxon>Ancylostoma</taxon>
    </lineage>
</organism>
<gene>
    <name evidence="2" type="ORF">ANCDUO_15663</name>
</gene>
<keyword evidence="1" id="KW-0812">Transmembrane</keyword>
<dbReference type="SUPFAM" id="SSF90112">
    <property type="entry name" value="Neurotransmitter-gated ion-channel transmembrane pore"/>
    <property type="match status" value="2"/>
</dbReference>
<protein>
    <submittedName>
        <fullName evidence="2">Uncharacterized protein</fullName>
    </submittedName>
</protein>
<name>A0A0C2GB90_9BILA</name>
<dbReference type="PANTHER" id="PTHR18945">
    <property type="entry name" value="NEUROTRANSMITTER GATED ION CHANNEL"/>
    <property type="match status" value="1"/>
</dbReference>
<keyword evidence="3" id="KW-1185">Reference proteome</keyword>
<evidence type="ECO:0000256" key="1">
    <source>
        <dbReference type="SAM" id="Phobius"/>
    </source>
</evidence>
<feature type="transmembrane region" description="Helical" evidence="1">
    <location>
        <begin position="93"/>
        <end position="116"/>
    </location>
</feature>